<accession>A0A387HLW4</accession>
<dbReference type="Pfam" id="PF08100">
    <property type="entry name" value="Dimerisation"/>
    <property type="match status" value="1"/>
</dbReference>
<dbReference type="PANTHER" id="PTHR43712:SF2">
    <property type="entry name" value="O-METHYLTRANSFERASE CICE"/>
    <property type="match status" value="1"/>
</dbReference>
<keyword evidence="3" id="KW-0949">S-adenosyl-L-methionine</keyword>
<dbReference type="SUPFAM" id="SSF53335">
    <property type="entry name" value="S-adenosyl-L-methionine-dependent methyltransferases"/>
    <property type="match status" value="1"/>
</dbReference>
<dbReference type="SUPFAM" id="SSF46785">
    <property type="entry name" value="Winged helix' DNA-binding domain"/>
    <property type="match status" value="1"/>
</dbReference>
<evidence type="ECO:0000313" key="8">
    <source>
        <dbReference type="Proteomes" id="UP000271554"/>
    </source>
</evidence>
<feature type="domain" description="O-methyltransferase C-terminal" evidence="5">
    <location>
        <begin position="125"/>
        <end position="325"/>
    </location>
</feature>
<evidence type="ECO:0000256" key="2">
    <source>
        <dbReference type="ARBA" id="ARBA00022679"/>
    </source>
</evidence>
<evidence type="ECO:0000256" key="4">
    <source>
        <dbReference type="PIRSR" id="PIRSR005739-1"/>
    </source>
</evidence>
<name>A0A387HLW4_9ACTN</name>
<dbReference type="Gene3D" id="1.10.10.10">
    <property type="entry name" value="Winged helix-like DNA-binding domain superfamily/Winged helix DNA-binding domain"/>
    <property type="match status" value="1"/>
</dbReference>
<dbReference type="InterPro" id="IPR012967">
    <property type="entry name" value="COMT_dimerisation"/>
</dbReference>
<feature type="active site" description="Proton acceptor" evidence="4">
    <location>
        <position position="254"/>
    </location>
</feature>
<evidence type="ECO:0000313" key="7">
    <source>
        <dbReference type="EMBL" id="AYG84499.1"/>
    </source>
</evidence>
<dbReference type="Pfam" id="PF00891">
    <property type="entry name" value="Methyltransf_2"/>
    <property type="match status" value="1"/>
</dbReference>
<keyword evidence="1 7" id="KW-0489">Methyltransferase</keyword>
<dbReference type="Gene3D" id="3.40.50.150">
    <property type="entry name" value="Vaccinia Virus protein VP39"/>
    <property type="match status" value="1"/>
</dbReference>
<dbReference type="InterPro" id="IPR036388">
    <property type="entry name" value="WH-like_DNA-bd_sf"/>
</dbReference>
<dbReference type="KEGG" id="shun:DWB77_06713"/>
<reference evidence="7 8" key="1">
    <citation type="submission" date="2018-10" db="EMBL/GenBank/DDBJ databases">
        <title>Relationship between Morphology and Antimicrobial Activity in Streptomyces.</title>
        <authorList>
            <person name="Kang H.J."/>
            <person name="Kim S.B."/>
        </authorList>
    </citation>
    <scope>NUCLEOTIDE SEQUENCE [LARGE SCALE GENOMIC DNA]</scope>
    <source>
        <strain evidence="7 8">BH38</strain>
    </source>
</reference>
<evidence type="ECO:0000256" key="3">
    <source>
        <dbReference type="ARBA" id="ARBA00022691"/>
    </source>
</evidence>
<evidence type="ECO:0000256" key="1">
    <source>
        <dbReference type="ARBA" id="ARBA00022603"/>
    </source>
</evidence>
<dbReference type="EC" id="2.1.1.316" evidence="7"/>
<keyword evidence="2 7" id="KW-0808">Transferase</keyword>
<organism evidence="7 8">
    <name type="scientific">Streptomyces hundungensis</name>
    <dbReference type="NCBI Taxonomy" id="1077946"/>
    <lineage>
        <taxon>Bacteria</taxon>
        <taxon>Bacillati</taxon>
        <taxon>Actinomycetota</taxon>
        <taxon>Actinomycetes</taxon>
        <taxon>Kitasatosporales</taxon>
        <taxon>Streptomycetaceae</taxon>
        <taxon>Streptomyces</taxon>
    </lineage>
</organism>
<dbReference type="Proteomes" id="UP000271554">
    <property type="component" value="Chromosome"/>
</dbReference>
<dbReference type="PANTHER" id="PTHR43712">
    <property type="entry name" value="PUTATIVE (AFU_ORTHOLOGUE AFUA_4G14580)-RELATED"/>
    <property type="match status" value="1"/>
</dbReference>
<dbReference type="GO" id="GO:0032259">
    <property type="term" value="P:methylation"/>
    <property type="evidence" value="ECO:0007669"/>
    <property type="project" value="UniProtKB-KW"/>
</dbReference>
<dbReference type="EMBL" id="CP032698">
    <property type="protein sequence ID" value="AYG84499.1"/>
    <property type="molecule type" value="Genomic_DNA"/>
</dbReference>
<dbReference type="AlphaFoldDB" id="A0A387HLW4"/>
<proteinExistence type="predicted"/>
<dbReference type="PIRSF" id="PIRSF005739">
    <property type="entry name" value="O-mtase"/>
    <property type="match status" value="1"/>
</dbReference>
<protein>
    <submittedName>
        <fullName evidence="7">Mitomycin biosynthesis 6-O-methyltransferase</fullName>
        <ecNumber evidence="7">2.1.1.316</ecNumber>
    </submittedName>
</protein>
<dbReference type="InterPro" id="IPR001077">
    <property type="entry name" value="COMT_C"/>
</dbReference>
<feature type="domain" description="O-methyltransferase dimerisation" evidence="6">
    <location>
        <begin position="22"/>
        <end position="95"/>
    </location>
</feature>
<dbReference type="GO" id="GO:0046983">
    <property type="term" value="F:protein dimerization activity"/>
    <property type="evidence" value="ECO:0007669"/>
    <property type="project" value="InterPro"/>
</dbReference>
<evidence type="ECO:0000259" key="6">
    <source>
        <dbReference type="Pfam" id="PF08100"/>
    </source>
</evidence>
<gene>
    <name evidence="7" type="primary">mmcR_1</name>
    <name evidence="7" type="ORF">DWB77_06713</name>
</gene>
<evidence type="ECO:0000259" key="5">
    <source>
        <dbReference type="Pfam" id="PF00891"/>
    </source>
</evidence>
<keyword evidence="8" id="KW-1185">Reference proteome</keyword>
<dbReference type="GO" id="GO:0008171">
    <property type="term" value="F:O-methyltransferase activity"/>
    <property type="evidence" value="ECO:0007669"/>
    <property type="project" value="InterPro"/>
</dbReference>
<dbReference type="InterPro" id="IPR016461">
    <property type="entry name" value="COMT-like"/>
</dbReference>
<dbReference type="PROSITE" id="PS51683">
    <property type="entry name" value="SAM_OMT_II"/>
    <property type="match status" value="1"/>
</dbReference>
<dbReference type="InterPro" id="IPR036390">
    <property type="entry name" value="WH_DNA-bd_sf"/>
</dbReference>
<sequence length="344" mass="36835">MATSSDSTTAPTDPLSRPLLNQLVYGHIYSASVRAVAVHRVADRLAGGARTAEQLAEDCGLHADALRRVLRLLTMHGLFTQDEKGAFGLTEAGRPLRTDVAGSQHAAALFLTGDMLRRSADGIPDTVRTGATPFEETHGLPFFGHLAASPEARELFDAAMAAQSGRVVDLIAGSYAFPARGTVIDVGGGRGGLLRAVLGRQPALTGVLFDRPETVRDHVLDTGDLRGRWSVAGGDFFTEVPSGGDLYLLKNILHDWDDVDCLRILAAIRAAAVPGKRLLVVDAVLPDNGDPHPAVELDMIMLMMVRGRERTAAEFEGLLTRSGFRLHRILRTPSLPSIIEAEAV</sequence>
<dbReference type="OrthoDB" id="4145676at2"/>
<dbReference type="RefSeq" id="WP_120725939.1">
    <property type="nucleotide sequence ID" value="NZ_CP032698.1"/>
</dbReference>
<dbReference type="InterPro" id="IPR029063">
    <property type="entry name" value="SAM-dependent_MTases_sf"/>
</dbReference>